<name>A0A167J4Z2_PHYB8</name>
<keyword evidence="2" id="KW-1185">Reference proteome</keyword>
<dbReference type="InParanoid" id="A0A167J4Z2"/>
<protein>
    <submittedName>
        <fullName evidence="1">Uncharacterized protein</fullName>
    </submittedName>
</protein>
<organism evidence="1 2">
    <name type="scientific">Phycomyces blakesleeanus (strain ATCC 8743b / DSM 1359 / FGSC 10004 / NBRC 33097 / NRRL 1555)</name>
    <dbReference type="NCBI Taxonomy" id="763407"/>
    <lineage>
        <taxon>Eukaryota</taxon>
        <taxon>Fungi</taxon>
        <taxon>Fungi incertae sedis</taxon>
        <taxon>Mucoromycota</taxon>
        <taxon>Mucoromycotina</taxon>
        <taxon>Mucoromycetes</taxon>
        <taxon>Mucorales</taxon>
        <taxon>Phycomycetaceae</taxon>
        <taxon>Phycomyces</taxon>
    </lineage>
</organism>
<evidence type="ECO:0000313" key="1">
    <source>
        <dbReference type="EMBL" id="OAD65158.1"/>
    </source>
</evidence>
<reference evidence="2" key="1">
    <citation type="submission" date="2015-06" db="EMBL/GenBank/DDBJ databases">
        <title>Expansion of signal transduction pathways in fungi by whole-genome duplication.</title>
        <authorList>
            <consortium name="DOE Joint Genome Institute"/>
            <person name="Corrochano L.M."/>
            <person name="Kuo A."/>
            <person name="Marcet-Houben M."/>
            <person name="Polaino S."/>
            <person name="Salamov A."/>
            <person name="Villalobos J.M."/>
            <person name="Alvarez M.I."/>
            <person name="Avalos J."/>
            <person name="Benito E.P."/>
            <person name="Benoit I."/>
            <person name="Burger G."/>
            <person name="Camino L.P."/>
            <person name="Canovas D."/>
            <person name="Cerda-Olmedo E."/>
            <person name="Cheng J.-F."/>
            <person name="Dominguez A."/>
            <person name="Elias M."/>
            <person name="Eslava A.P."/>
            <person name="Glaser F."/>
            <person name="Grimwood J."/>
            <person name="Gutierrez G."/>
            <person name="Heitman J."/>
            <person name="Henrissat B."/>
            <person name="Iturriaga E.A."/>
            <person name="Lang B.F."/>
            <person name="Lavin J.L."/>
            <person name="Lee S."/>
            <person name="Li W."/>
            <person name="Lindquist E."/>
            <person name="Lopez-Garcia S."/>
            <person name="Luque E.M."/>
            <person name="Marcos A.T."/>
            <person name="Martin J."/>
            <person name="McCluskey K."/>
            <person name="Medina H.R."/>
            <person name="Miralles-Duran A."/>
            <person name="Miyazaki A."/>
            <person name="Munoz-Torres E."/>
            <person name="Oguiza J.A."/>
            <person name="Ohm R."/>
            <person name="Olmedo M."/>
            <person name="Orejas M."/>
            <person name="Ortiz-Castellanos L."/>
            <person name="Pisabarro A.G."/>
            <person name="Rodriguez-Romero J."/>
            <person name="Ruiz-Herrera J."/>
            <person name="Ruiz-Vazquez R."/>
            <person name="Sanz C."/>
            <person name="Schackwitz W."/>
            <person name="Schmutz J."/>
            <person name="Shahriari M."/>
            <person name="Shelest E."/>
            <person name="Silva-Franco F."/>
            <person name="Soanes D."/>
            <person name="Syed K."/>
            <person name="Tagua V.G."/>
            <person name="Talbot N.J."/>
            <person name="Thon M."/>
            <person name="De vries R.P."/>
            <person name="Wiebenga A."/>
            <person name="Yadav J.S."/>
            <person name="Braun E.L."/>
            <person name="Baker S."/>
            <person name="Garre V."/>
            <person name="Horwitz B."/>
            <person name="Torres-Martinez S."/>
            <person name="Idnurm A."/>
            <person name="Herrera-Estrella A."/>
            <person name="Gabaldon T."/>
            <person name="Grigoriev I.V."/>
        </authorList>
    </citation>
    <scope>NUCLEOTIDE SEQUENCE [LARGE SCALE GENOMIC DNA]</scope>
    <source>
        <strain evidence="2">NRRL 1555(-)</strain>
    </source>
</reference>
<dbReference type="RefSeq" id="XP_018283198.1">
    <property type="nucleotide sequence ID" value="XM_018442052.1"/>
</dbReference>
<accession>A0A167J4Z2</accession>
<dbReference type="Proteomes" id="UP000077315">
    <property type="component" value="Unassembled WGS sequence"/>
</dbReference>
<sequence>MIKRVYECVSFNEYNVYIEFFLCHNINYNSDKKNLKDIVVTYGEKCEELLNIFRESVHYFPKSCKTHYIVFKQAILLNPFIQILTHFFNSIECKVLVHYMCFVISDKLSPMNIISILTLWITRSACSLRVS</sequence>
<proteinExistence type="predicted"/>
<dbReference type="AlphaFoldDB" id="A0A167J4Z2"/>
<dbReference type="VEuPathDB" id="FungiDB:PHYBLDRAFT_69084"/>
<dbReference type="EMBL" id="KV441014">
    <property type="protein sequence ID" value="OAD65158.1"/>
    <property type="molecule type" value="Genomic_DNA"/>
</dbReference>
<evidence type="ECO:0000313" key="2">
    <source>
        <dbReference type="Proteomes" id="UP000077315"/>
    </source>
</evidence>
<gene>
    <name evidence="1" type="ORF">PHYBLDRAFT_69084</name>
</gene>
<dbReference type="GeneID" id="29002958"/>